<dbReference type="RefSeq" id="WP_062916708.1">
    <property type="nucleotide sequence ID" value="NZ_CP012288.1"/>
</dbReference>
<evidence type="ECO:0000313" key="2">
    <source>
        <dbReference type="Proteomes" id="UP000076244"/>
    </source>
</evidence>
<protein>
    <submittedName>
        <fullName evidence="1">Phage terminase, small subunit</fullName>
    </submittedName>
</protein>
<name>A0ABN4NAS3_9LACO</name>
<organism evidence="1 2">
    <name type="scientific">Pediococcus damnosus</name>
    <dbReference type="NCBI Taxonomy" id="51663"/>
    <lineage>
        <taxon>Bacteria</taxon>
        <taxon>Bacillati</taxon>
        <taxon>Bacillota</taxon>
        <taxon>Bacilli</taxon>
        <taxon>Lactobacillales</taxon>
        <taxon>Lactobacillaceae</taxon>
        <taxon>Pediococcus</taxon>
    </lineage>
</organism>
<dbReference type="Pfam" id="PF05119">
    <property type="entry name" value="Terminase_4"/>
    <property type="match status" value="1"/>
</dbReference>
<dbReference type="Proteomes" id="UP000076244">
    <property type="component" value="Chromosome"/>
</dbReference>
<dbReference type="EMBL" id="CP012288">
    <property type="protein sequence ID" value="AMV67632.1"/>
    <property type="molecule type" value="Genomic_DNA"/>
</dbReference>
<reference evidence="1 2" key="1">
    <citation type="journal article" date="2016" name="PLoS ONE">
        <title>The Identification of Novel Diagnostic Marker Genes for the Detection of Beer Spoiling Pediococcus damnosus Strains Using the BlAst Diagnostic Gene findEr.</title>
        <authorList>
            <person name="Behr J."/>
            <person name="Geissler A.J."/>
            <person name="Schmid J."/>
            <person name="Zehe A."/>
            <person name="Vogel R.F."/>
        </authorList>
    </citation>
    <scope>NUCLEOTIDE SEQUENCE [LARGE SCALE GENOMIC DNA]</scope>
    <source>
        <strain evidence="1 2">TMW 2.1535</strain>
    </source>
</reference>
<gene>
    <name evidence="1" type="ORF">ADU72_1707</name>
</gene>
<evidence type="ECO:0000313" key="1">
    <source>
        <dbReference type="EMBL" id="AMV67632.1"/>
    </source>
</evidence>
<accession>A0ABN4NAS3</accession>
<keyword evidence="2" id="KW-1185">Reference proteome</keyword>
<dbReference type="NCBIfam" id="TIGR01558">
    <property type="entry name" value="sm_term_P27"/>
    <property type="match status" value="1"/>
</dbReference>
<dbReference type="InterPro" id="IPR006448">
    <property type="entry name" value="Phage_term_ssu_P27"/>
</dbReference>
<proteinExistence type="predicted"/>
<sequence>MGKIKKVENIKGHMTKEQLSQHKDAEKALKRYPKLNFEPPQGMKGKAVEEWNRIVPLLAENTPVSELDRTLIEIYCNAFAQYKLCEQEVNHDGVVVTSTTGTKVRNPYIMEEHEAIKTIKVTATELGLSVNARAKLELNNAKTDKPSDPFERVLSGG</sequence>